<dbReference type="Pfam" id="PF13692">
    <property type="entry name" value="Glyco_trans_1_4"/>
    <property type="match status" value="2"/>
</dbReference>
<accession>A0A7U4J9C1</accession>
<dbReference type="KEGG" id="sphi:TS85_13755"/>
<name>A0A7U4J9C1_9SPHN</name>
<dbReference type="Proteomes" id="UP000032300">
    <property type="component" value="Chromosome"/>
</dbReference>
<dbReference type="Gene3D" id="3.40.50.2000">
    <property type="entry name" value="Glycogen Phosphorylase B"/>
    <property type="match status" value="2"/>
</dbReference>
<dbReference type="AlphaFoldDB" id="A0A7U4J9C1"/>
<dbReference type="EMBL" id="CP010836">
    <property type="protein sequence ID" value="AJP72608.1"/>
    <property type="molecule type" value="Genomic_DNA"/>
</dbReference>
<organism evidence="1 2">
    <name type="scientific">Sphingomonas hengshuiensis</name>
    <dbReference type="NCBI Taxonomy" id="1609977"/>
    <lineage>
        <taxon>Bacteria</taxon>
        <taxon>Pseudomonadati</taxon>
        <taxon>Pseudomonadota</taxon>
        <taxon>Alphaproteobacteria</taxon>
        <taxon>Sphingomonadales</taxon>
        <taxon>Sphingomonadaceae</taxon>
        <taxon>Sphingomonas</taxon>
    </lineage>
</organism>
<reference evidence="1 2" key="2">
    <citation type="submission" date="2015-02" db="EMBL/GenBank/DDBJ databases">
        <title>The complete genome of Sphingomonas hengshuiensis sp. WHSC-8 isolated from soil of Hengshui Lake.</title>
        <authorList>
            <person name="Wei S."/>
            <person name="Guo J."/>
            <person name="Su C."/>
            <person name="Wu R."/>
            <person name="Zhang Z."/>
            <person name="Liang K."/>
            <person name="Li H."/>
            <person name="Wang T."/>
            <person name="Liu H."/>
            <person name="Zhang C."/>
            <person name="Li Z."/>
            <person name="Wang Q."/>
            <person name="Meng J."/>
        </authorList>
    </citation>
    <scope>NUCLEOTIDE SEQUENCE [LARGE SCALE GENOMIC DNA]</scope>
    <source>
        <strain evidence="1 2">WHSC-8</strain>
    </source>
</reference>
<keyword evidence="2" id="KW-1185">Reference proteome</keyword>
<protein>
    <recommendedName>
        <fullName evidence="3">Glycosyl transferase</fullName>
    </recommendedName>
</protein>
<evidence type="ECO:0008006" key="3">
    <source>
        <dbReference type="Google" id="ProtNLM"/>
    </source>
</evidence>
<dbReference type="PANTHER" id="PTHR12526:SF630">
    <property type="entry name" value="GLYCOSYLTRANSFERASE"/>
    <property type="match status" value="1"/>
</dbReference>
<gene>
    <name evidence="1" type="ORF">TS85_13755</name>
</gene>
<dbReference type="PANTHER" id="PTHR12526">
    <property type="entry name" value="GLYCOSYLTRANSFERASE"/>
    <property type="match status" value="1"/>
</dbReference>
<proteinExistence type="predicted"/>
<reference evidence="1 2" key="1">
    <citation type="journal article" date="2015" name="Int. J. Syst. Evol. Microbiol.">
        <title>Sphingomonas hengshuiensis sp. nov., isolated from lake wetland.</title>
        <authorList>
            <person name="Wei S."/>
            <person name="Wang T."/>
            <person name="Liu H."/>
            <person name="Zhang C."/>
            <person name="Guo J."/>
            <person name="Wang Q."/>
            <person name="Liang K."/>
            <person name="Zhang Z."/>
        </authorList>
    </citation>
    <scope>NUCLEOTIDE SEQUENCE [LARGE SCALE GENOMIC DNA]</scope>
    <source>
        <strain evidence="1 2">WHSC-8</strain>
    </source>
</reference>
<evidence type="ECO:0000313" key="1">
    <source>
        <dbReference type="EMBL" id="AJP72608.1"/>
    </source>
</evidence>
<dbReference type="SUPFAM" id="SSF53756">
    <property type="entry name" value="UDP-Glycosyltransferase/glycogen phosphorylase"/>
    <property type="match status" value="2"/>
</dbReference>
<evidence type="ECO:0000313" key="2">
    <source>
        <dbReference type="Proteomes" id="UP000032300"/>
    </source>
</evidence>
<sequence length="888" mass="95637">MSSDPATQRLTRNLMVLADALAKATRERIALETEATAMRRQLVQLGASADRAPLTEAAAQPARTRRGRAAVVSWDLAHNPAGRAYALYDLLSVDWEPQLIGPLWSRFGGALWPPLEGMALDMRAFPAKGFEDFFTLAALEASRTRFDLVHVCKPRFPSLLLGYLIKRHSDCPMIVDVDDHELAFFEDRTPASFEELLAGGTAAFDEPYEALLTRACEALIGEADAVTVSNVALRDRFGGHIVRHARDETVFDPARYDAPRARAAMGIAEDEFALMFVGTPRAHKGLGDIAAALDAIGDARITLNIVGDFPDPNQVQAFARYTQATIRFFPNAPFGDLAGILAAADAVPILQDPSDPIAAFQIPAKISDATALGKPVLTTAVPPLRDVIAAGGAIAVTPETLAETLRGLAAAKRAGHSDAPAIRRFFLGELSKSVNATRLARAIDEAQAASGGAYPQFERMAALAAETFGARVAATAAMDGPAPSPTSGERIDVAFFWKQNDTGLYGRRSDMVVKHLLQSPRIGRVMLFDAPMTSQQLIAAENELLSNSSQNGLVLRNSMARWLGALDTDRCKQRLFIAGDASRTALYGRDLPAAERYPEWVAAELAAAGFAPERTIAWVCPVVWDFAAIADAIPFALRVADLIDDQRAWQAAPKYLERVDAAYRETLARCELVFTNCDPVADAFRDHAPQVHVVPNGAELFAAGDTPAAPHPLLAGVSGPIIGYVGNLRDRIDWPLLAQVVRARPQWSFVLAGSTHDSPQSIELADFPNVHLTGVVEYAGLPALLRAFDVAIMPHERNALTARMNPLKIYNYFSAGLPIVSSDVANLDEMTPFVRVATNAEDFIAAIEAALAAPATVDPARAATLAAISWQARVTAMLDRVWPALASA</sequence>
<dbReference type="RefSeq" id="WP_044332881.1">
    <property type="nucleotide sequence ID" value="NZ_CP010836.1"/>
</dbReference>